<reference evidence="2 3" key="1">
    <citation type="journal article" date="2012" name="New Phytol.">
        <title>Insight into trade-off between wood decay and parasitism from the genome of a fungal forest pathogen.</title>
        <authorList>
            <person name="Olson A."/>
            <person name="Aerts A."/>
            <person name="Asiegbu F."/>
            <person name="Belbahri L."/>
            <person name="Bouzid O."/>
            <person name="Broberg A."/>
            <person name="Canback B."/>
            <person name="Coutinho P.M."/>
            <person name="Cullen D."/>
            <person name="Dalman K."/>
            <person name="Deflorio G."/>
            <person name="van Diepen L.T."/>
            <person name="Dunand C."/>
            <person name="Duplessis S."/>
            <person name="Durling M."/>
            <person name="Gonthier P."/>
            <person name="Grimwood J."/>
            <person name="Fossdal C.G."/>
            <person name="Hansson D."/>
            <person name="Henrissat B."/>
            <person name="Hietala A."/>
            <person name="Himmelstrand K."/>
            <person name="Hoffmeister D."/>
            <person name="Hogberg N."/>
            <person name="James T.Y."/>
            <person name="Karlsson M."/>
            <person name="Kohler A."/>
            <person name="Kues U."/>
            <person name="Lee Y.H."/>
            <person name="Lin Y.C."/>
            <person name="Lind M."/>
            <person name="Lindquist E."/>
            <person name="Lombard V."/>
            <person name="Lucas S."/>
            <person name="Lunden K."/>
            <person name="Morin E."/>
            <person name="Murat C."/>
            <person name="Park J."/>
            <person name="Raffaello T."/>
            <person name="Rouze P."/>
            <person name="Salamov A."/>
            <person name="Schmutz J."/>
            <person name="Solheim H."/>
            <person name="Stahlberg J."/>
            <person name="Velez H."/>
            <person name="de Vries R.P."/>
            <person name="Wiebenga A."/>
            <person name="Woodward S."/>
            <person name="Yakovlev I."/>
            <person name="Garbelotto M."/>
            <person name="Martin F."/>
            <person name="Grigoriev I.V."/>
            <person name="Stenlid J."/>
        </authorList>
    </citation>
    <scope>NUCLEOTIDE SEQUENCE [LARGE SCALE GENOMIC DNA]</scope>
    <source>
        <strain evidence="2 3">TC 32-1</strain>
    </source>
</reference>
<dbReference type="HOGENOM" id="CLU_107722_0_0_1"/>
<evidence type="ECO:0000313" key="3">
    <source>
        <dbReference type="Proteomes" id="UP000030671"/>
    </source>
</evidence>
<evidence type="ECO:0000256" key="1">
    <source>
        <dbReference type="SAM" id="Phobius"/>
    </source>
</evidence>
<dbReference type="OrthoDB" id="2550114at2759"/>
<proteinExistence type="predicted"/>
<accession>W4KKL4</accession>
<sequence>MNDDADADDDDVVKDATLASWSWAAASLLGAWSSALIFFPRALLFAAEEGQTLTPLEGFLALHFGILLAAVSLALILNIPSAQPIPQRLQHTPPSHPLLVPLTSVALLSAFLSYNTRTAGSLPFLFSLCTGTVGIWGLWAVIFAGPTRVSHKTGADKHTSAFIFGNKAAASVQKRYFQRKNARGPQK</sequence>
<feature type="transmembrane region" description="Helical" evidence="1">
    <location>
        <begin position="122"/>
        <end position="144"/>
    </location>
</feature>
<keyword evidence="3" id="KW-1185">Reference proteome</keyword>
<dbReference type="InParanoid" id="W4KKL4"/>
<gene>
    <name evidence="2" type="ORF">HETIRDRAFT_311279</name>
</gene>
<dbReference type="GeneID" id="20669859"/>
<organism evidence="2 3">
    <name type="scientific">Heterobasidion irregulare (strain TC 32-1)</name>
    <dbReference type="NCBI Taxonomy" id="747525"/>
    <lineage>
        <taxon>Eukaryota</taxon>
        <taxon>Fungi</taxon>
        <taxon>Dikarya</taxon>
        <taxon>Basidiomycota</taxon>
        <taxon>Agaricomycotina</taxon>
        <taxon>Agaricomycetes</taxon>
        <taxon>Russulales</taxon>
        <taxon>Bondarzewiaceae</taxon>
        <taxon>Heterobasidion</taxon>
        <taxon>Heterobasidion annosum species complex</taxon>
    </lineage>
</organism>
<dbReference type="Proteomes" id="UP000030671">
    <property type="component" value="Unassembled WGS sequence"/>
</dbReference>
<name>W4KKL4_HETIT</name>
<keyword evidence="1" id="KW-0812">Transmembrane</keyword>
<keyword evidence="1" id="KW-1133">Transmembrane helix</keyword>
<dbReference type="KEGG" id="hir:HETIRDRAFT_311279"/>
<dbReference type="eggNOG" id="ENOG502SGYI">
    <property type="taxonomic scope" value="Eukaryota"/>
</dbReference>
<keyword evidence="1" id="KW-0472">Membrane</keyword>
<feature type="transmembrane region" description="Helical" evidence="1">
    <location>
        <begin position="21"/>
        <end position="39"/>
    </location>
</feature>
<dbReference type="PANTHER" id="PTHR39605:SF1">
    <property type="entry name" value="MAJOR FACILITATOR SUPERFAMILY (MFS) PROFILE DOMAIN-CONTAINING PROTEIN"/>
    <property type="match status" value="1"/>
</dbReference>
<feature type="transmembrane region" description="Helical" evidence="1">
    <location>
        <begin position="98"/>
        <end position="116"/>
    </location>
</feature>
<evidence type="ECO:0000313" key="2">
    <source>
        <dbReference type="EMBL" id="ETW85880.1"/>
    </source>
</evidence>
<dbReference type="RefSeq" id="XP_009542690.1">
    <property type="nucleotide sequence ID" value="XM_009544395.1"/>
</dbReference>
<dbReference type="AlphaFoldDB" id="W4KKL4"/>
<protein>
    <submittedName>
        <fullName evidence="2">Uncharacterized protein</fullName>
    </submittedName>
</protein>
<dbReference type="PANTHER" id="PTHR39605">
    <property type="entry name" value="MAJOR FACILITATOR SUPERFAMILY (MFS) PROFILE DOMAIN-CONTAINING PROTEIN"/>
    <property type="match status" value="1"/>
</dbReference>
<dbReference type="EMBL" id="KI925455">
    <property type="protein sequence ID" value="ETW85880.1"/>
    <property type="molecule type" value="Genomic_DNA"/>
</dbReference>
<feature type="transmembrane region" description="Helical" evidence="1">
    <location>
        <begin position="59"/>
        <end position="77"/>
    </location>
</feature>